<organism evidence="1 2">
    <name type="scientific">Heterorhabditis bacteriophora</name>
    <name type="common">Entomopathogenic nematode worm</name>
    <dbReference type="NCBI Taxonomy" id="37862"/>
    <lineage>
        <taxon>Eukaryota</taxon>
        <taxon>Metazoa</taxon>
        <taxon>Ecdysozoa</taxon>
        <taxon>Nematoda</taxon>
        <taxon>Chromadorea</taxon>
        <taxon>Rhabditida</taxon>
        <taxon>Rhabditina</taxon>
        <taxon>Rhabditomorpha</taxon>
        <taxon>Strongyloidea</taxon>
        <taxon>Heterorhabditidae</taxon>
        <taxon>Heterorhabditis</taxon>
    </lineage>
</organism>
<dbReference type="AlphaFoldDB" id="A0A1I7WA12"/>
<keyword evidence="1" id="KW-1185">Reference proteome</keyword>
<evidence type="ECO:0000313" key="2">
    <source>
        <dbReference type="WBParaSite" id="Hba_01500"/>
    </source>
</evidence>
<reference evidence="2" key="1">
    <citation type="submission" date="2016-11" db="UniProtKB">
        <authorList>
            <consortium name="WormBaseParasite"/>
        </authorList>
    </citation>
    <scope>IDENTIFICATION</scope>
</reference>
<name>A0A1I7WA12_HETBA</name>
<proteinExistence type="predicted"/>
<accession>A0A1I7WA12</accession>
<evidence type="ECO:0000313" key="1">
    <source>
        <dbReference type="Proteomes" id="UP000095283"/>
    </source>
</evidence>
<dbReference type="Proteomes" id="UP000095283">
    <property type="component" value="Unplaced"/>
</dbReference>
<dbReference type="WBParaSite" id="Hba_01500">
    <property type="protein sequence ID" value="Hba_01500"/>
    <property type="gene ID" value="Hba_01500"/>
</dbReference>
<sequence>MVLRWFPRNSYCDSAYTERYLGMPLENPSGYNVSFKHQFSDLKFLKIYKFLSRNLFLRFWISLVFPGIRRIGGPGMPTLMFTSITTSIFKTQIKNMELVVLLDTEVLKNYKKFRLKNVYGNQDHSMGNRQRHLFMEVGRFLSEECFHRR</sequence>
<protein>
    <submittedName>
        <fullName evidence="2">Uncharacterized protein</fullName>
    </submittedName>
</protein>